<feature type="compositionally biased region" description="Basic and acidic residues" evidence="2">
    <location>
        <begin position="183"/>
        <end position="198"/>
    </location>
</feature>
<dbReference type="PANTHER" id="PTHR35526:SF3">
    <property type="entry name" value="ANTI-SIGMA-F FACTOR RSBW"/>
    <property type="match status" value="1"/>
</dbReference>
<keyword evidence="1" id="KW-0723">Serine/threonine-protein kinase</keyword>
<keyword evidence="5" id="KW-1185">Reference proteome</keyword>
<gene>
    <name evidence="4" type="ORF">Ga0074812_10448</name>
</gene>
<dbReference type="SUPFAM" id="SSF55874">
    <property type="entry name" value="ATPase domain of HSP90 chaperone/DNA topoisomerase II/histidine kinase"/>
    <property type="match status" value="1"/>
</dbReference>
<keyword evidence="4" id="KW-0808">Transferase</keyword>
<evidence type="ECO:0000256" key="2">
    <source>
        <dbReference type="SAM" id="MobiDB-lite"/>
    </source>
</evidence>
<reference evidence="5" key="1">
    <citation type="submission" date="2015-11" db="EMBL/GenBank/DDBJ databases">
        <authorList>
            <person name="Varghese N."/>
        </authorList>
    </citation>
    <scope>NUCLEOTIDE SEQUENCE [LARGE SCALE GENOMIC DNA]</scope>
    <source>
        <strain evidence="5">DSM 45899</strain>
    </source>
</reference>
<dbReference type="InterPro" id="IPR050267">
    <property type="entry name" value="Anti-sigma-factor_SerPK"/>
</dbReference>
<proteinExistence type="predicted"/>
<organism evidence="4 5">
    <name type="scientific">Parafrankia irregularis</name>
    <dbReference type="NCBI Taxonomy" id="795642"/>
    <lineage>
        <taxon>Bacteria</taxon>
        <taxon>Bacillati</taxon>
        <taxon>Actinomycetota</taxon>
        <taxon>Actinomycetes</taxon>
        <taxon>Frankiales</taxon>
        <taxon>Frankiaceae</taxon>
        <taxon>Parafrankia</taxon>
    </lineage>
</organism>
<evidence type="ECO:0000313" key="4">
    <source>
        <dbReference type="EMBL" id="CUU54968.1"/>
    </source>
</evidence>
<dbReference type="Pfam" id="PF13581">
    <property type="entry name" value="HATPase_c_2"/>
    <property type="match status" value="1"/>
</dbReference>
<dbReference type="Proteomes" id="UP000198802">
    <property type="component" value="Unassembled WGS sequence"/>
</dbReference>
<dbReference type="Gene3D" id="3.30.565.10">
    <property type="entry name" value="Histidine kinase-like ATPase, C-terminal domain"/>
    <property type="match status" value="1"/>
</dbReference>
<evidence type="ECO:0000313" key="5">
    <source>
        <dbReference type="Proteomes" id="UP000198802"/>
    </source>
</evidence>
<dbReference type="RefSeq" id="WP_091273068.1">
    <property type="nucleotide sequence ID" value="NZ_FAOZ01000004.1"/>
</dbReference>
<evidence type="ECO:0000256" key="1">
    <source>
        <dbReference type="ARBA" id="ARBA00022527"/>
    </source>
</evidence>
<dbReference type="CDD" id="cd16936">
    <property type="entry name" value="HATPase_RsbW-like"/>
    <property type="match status" value="1"/>
</dbReference>
<feature type="region of interest" description="Disordered" evidence="2">
    <location>
        <begin position="183"/>
        <end position="210"/>
    </location>
</feature>
<dbReference type="GO" id="GO:0004674">
    <property type="term" value="F:protein serine/threonine kinase activity"/>
    <property type="evidence" value="ECO:0007669"/>
    <property type="project" value="UniProtKB-KW"/>
</dbReference>
<keyword evidence="4" id="KW-0418">Kinase</keyword>
<dbReference type="InterPro" id="IPR003594">
    <property type="entry name" value="HATPase_dom"/>
</dbReference>
<sequence length="236" mass="24902">MTGGISDAIRVDVAHFPPTAAAVPDVRASTVHTLTRWSVDPDDVDVAEVVVCELASNAVKASGPDDVVALRLTICDAVLTIEIWDASTAPPILIAARPDQESGRGLVLVDAVSLRWAWYPGRTGGKVTWAQLPAATTPAVPTDNSAALPTRAATPVPAPAAPVAFHDDPATLRRVIDRLRALDDWHRPPPGRGVRDRAPGGQTPKVPDQFVSPLDAETIGFFSPGISRTWPAELSA</sequence>
<accession>A0A0S4QJI4</accession>
<dbReference type="AlphaFoldDB" id="A0A0S4QJI4"/>
<dbReference type="InterPro" id="IPR036890">
    <property type="entry name" value="HATPase_C_sf"/>
</dbReference>
<name>A0A0S4QJI4_9ACTN</name>
<dbReference type="EMBL" id="FAOZ01000004">
    <property type="protein sequence ID" value="CUU54968.1"/>
    <property type="molecule type" value="Genomic_DNA"/>
</dbReference>
<protein>
    <submittedName>
        <fullName evidence="4">Histidine kinase-like ATPase domain-containing protein</fullName>
    </submittedName>
</protein>
<feature type="domain" description="Histidine kinase/HSP90-like ATPase" evidence="3">
    <location>
        <begin position="16"/>
        <end position="116"/>
    </location>
</feature>
<dbReference type="PANTHER" id="PTHR35526">
    <property type="entry name" value="ANTI-SIGMA-F FACTOR RSBW-RELATED"/>
    <property type="match status" value="1"/>
</dbReference>
<evidence type="ECO:0000259" key="3">
    <source>
        <dbReference type="Pfam" id="PF13581"/>
    </source>
</evidence>